<gene>
    <name evidence="1" type="ORF">LRP50_11355</name>
</gene>
<dbReference type="Proteomes" id="UP001149400">
    <property type="component" value="Unassembled WGS sequence"/>
</dbReference>
<evidence type="ECO:0008006" key="3">
    <source>
        <dbReference type="Google" id="ProtNLM"/>
    </source>
</evidence>
<dbReference type="RefSeq" id="WP_274164578.1">
    <property type="nucleotide sequence ID" value="NZ_JAJUBC010000011.1"/>
</dbReference>
<evidence type="ECO:0000313" key="1">
    <source>
        <dbReference type="EMBL" id="MDD1793727.1"/>
    </source>
</evidence>
<dbReference type="EMBL" id="JAJUBC010000011">
    <property type="protein sequence ID" value="MDD1793727.1"/>
    <property type="molecule type" value="Genomic_DNA"/>
</dbReference>
<protein>
    <recommendedName>
        <fullName evidence="3">DinB family protein</fullName>
    </recommendedName>
</protein>
<reference evidence="1" key="1">
    <citation type="submission" date="2021-12" db="EMBL/GenBank/DDBJ databases">
        <title>Enterovibrio ZSDZ35 sp. nov. and Enterovibrio ZSDZ42 sp. nov., isolated from coastal seawater in Qingdao.</title>
        <authorList>
            <person name="Zhang P."/>
        </authorList>
    </citation>
    <scope>NUCLEOTIDE SEQUENCE</scope>
    <source>
        <strain evidence="1">ZSDZ42</strain>
    </source>
</reference>
<accession>A0ABT5R0C7</accession>
<evidence type="ECO:0000313" key="2">
    <source>
        <dbReference type="Proteomes" id="UP001149400"/>
    </source>
</evidence>
<keyword evidence="2" id="KW-1185">Reference proteome</keyword>
<name>A0ABT5R0C7_9GAMM</name>
<dbReference type="SUPFAM" id="SSF109854">
    <property type="entry name" value="DinB/YfiT-like putative metalloenzymes"/>
    <property type="match status" value="1"/>
</dbReference>
<dbReference type="InterPro" id="IPR034660">
    <property type="entry name" value="DinB/YfiT-like"/>
</dbReference>
<comment type="caution">
    <text evidence="1">The sequence shown here is derived from an EMBL/GenBank/DDBJ whole genome shotgun (WGS) entry which is preliminary data.</text>
</comment>
<dbReference type="Gene3D" id="1.20.120.450">
    <property type="entry name" value="dinb family like domain"/>
    <property type="match status" value="1"/>
</dbReference>
<proteinExistence type="predicted"/>
<organism evidence="1 2">
    <name type="scientific">Enterovibrio gelatinilyticus</name>
    <dbReference type="NCBI Taxonomy" id="2899819"/>
    <lineage>
        <taxon>Bacteria</taxon>
        <taxon>Pseudomonadati</taxon>
        <taxon>Pseudomonadota</taxon>
        <taxon>Gammaproteobacteria</taxon>
        <taxon>Vibrionales</taxon>
        <taxon>Vibrionaceae</taxon>
        <taxon>Enterovibrio</taxon>
    </lineage>
</organism>
<sequence length="140" mass="15823">MRDMVLQHLRERFQSLNDIVETLDPALFNSHLEVSKNKTVGEHMWCIVGARESYANALSVGDWAGFTCSLSSTENWGDVQAALVSSEAAFESALSQVGEWTPERESLLMYLLEHETTHEAQLIRHLYGLEQTLPESVKWA</sequence>